<evidence type="ECO:0000313" key="3">
    <source>
        <dbReference type="Proteomes" id="UP000051950"/>
    </source>
</evidence>
<dbReference type="EMBL" id="LMZQ01000004">
    <property type="protein sequence ID" value="KRT16752.1"/>
    <property type="molecule type" value="Genomic_DNA"/>
</dbReference>
<accession>A0A0T5VSG5</accession>
<keyword evidence="3" id="KW-1185">Reference proteome</keyword>
<gene>
    <name evidence="2" type="ORF">ASU31_08025</name>
</gene>
<dbReference type="Proteomes" id="UP000051950">
    <property type="component" value="Unassembled WGS sequence"/>
</dbReference>
<name>A0A0T5VSG5_9SPHI</name>
<proteinExistence type="predicted"/>
<reference evidence="2 3" key="1">
    <citation type="submission" date="2015-11" db="EMBL/GenBank/DDBJ databases">
        <title>Sequence of Pedobacter ginsenosidimutans.</title>
        <authorList>
            <person name="Carson E."/>
            <person name="Keyser V."/>
            <person name="Newman J."/>
            <person name="Miller J."/>
        </authorList>
    </citation>
    <scope>NUCLEOTIDE SEQUENCE [LARGE SCALE GENOMIC DNA]</scope>
    <source>
        <strain evidence="2 3">KACC 14530</strain>
    </source>
</reference>
<protein>
    <recommendedName>
        <fullName evidence="4">Ricin B lectin domain-containing protein</fullName>
    </recommendedName>
</protein>
<sequence>MRQLKLFIILSLLLSFITGQPLPIASSFENKGNDLYNYQNTPTKCLSLVDKNKYELKMLNHIDITNVGNDPVNFGLSHCTNIKGIIN</sequence>
<dbReference type="AlphaFoldDB" id="A0A0T5VSG5"/>
<evidence type="ECO:0008006" key="4">
    <source>
        <dbReference type="Google" id="ProtNLM"/>
    </source>
</evidence>
<evidence type="ECO:0000256" key="1">
    <source>
        <dbReference type="SAM" id="SignalP"/>
    </source>
</evidence>
<evidence type="ECO:0000313" key="2">
    <source>
        <dbReference type="EMBL" id="KRT16752.1"/>
    </source>
</evidence>
<dbReference type="RefSeq" id="WP_057931844.1">
    <property type="nucleotide sequence ID" value="NZ_LMZQ01000004.1"/>
</dbReference>
<organism evidence="2 3">
    <name type="scientific">Pedobacter ginsenosidimutans</name>
    <dbReference type="NCBI Taxonomy" id="687842"/>
    <lineage>
        <taxon>Bacteria</taxon>
        <taxon>Pseudomonadati</taxon>
        <taxon>Bacteroidota</taxon>
        <taxon>Sphingobacteriia</taxon>
        <taxon>Sphingobacteriales</taxon>
        <taxon>Sphingobacteriaceae</taxon>
        <taxon>Pedobacter</taxon>
    </lineage>
</organism>
<keyword evidence="1" id="KW-0732">Signal</keyword>
<feature type="signal peptide" evidence="1">
    <location>
        <begin position="1"/>
        <end position="21"/>
    </location>
</feature>
<comment type="caution">
    <text evidence="2">The sequence shown here is derived from an EMBL/GenBank/DDBJ whole genome shotgun (WGS) entry which is preliminary data.</text>
</comment>
<feature type="chain" id="PRO_5006665684" description="Ricin B lectin domain-containing protein" evidence="1">
    <location>
        <begin position="22"/>
        <end position="87"/>
    </location>
</feature>